<dbReference type="InterPro" id="IPR029063">
    <property type="entry name" value="SAM-dependent_MTases_sf"/>
</dbReference>
<accession>A0ABT7SW12</accession>
<keyword evidence="2" id="KW-0489">Methyltransferase</keyword>
<dbReference type="GO" id="GO:0032259">
    <property type="term" value="P:methylation"/>
    <property type="evidence" value="ECO:0007669"/>
    <property type="project" value="UniProtKB-KW"/>
</dbReference>
<dbReference type="EMBL" id="JAUCBP010000007">
    <property type="protein sequence ID" value="MDM7860356.1"/>
    <property type="molecule type" value="Genomic_DNA"/>
</dbReference>
<dbReference type="Gene3D" id="3.40.50.150">
    <property type="entry name" value="Vaccinia Virus protein VP39"/>
    <property type="match status" value="1"/>
</dbReference>
<evidence type="ECO:0000259" key="1">
    <source>
        <dbReference type="Pfam" id="PF08241"/>
    </source>
</evidence>
<proteinExistence type="predicted"/>
<name>A0ABT7SW12_9ALTE</name>
<reference evidence="2 3" key="1">
    <citation type="submission" date="2023-06" db="EMBL/GenBank/DDBJ databases">
        <title>Alteromonas sp. ASW11-36 isolated from intertidal sand.</title>
        <authorList>
            <person name="Li Y."/>
        </authorList>
    </citation>
    <scope>NUCLEOTIDE SEQUENCE [LARGE SCALE GENOMIC DNA]</scope>
    <source>
        <strain evidence="2 3">ASW11-36</strain>
    </source>
</reference>
<keyword evidence="3" id="KW-1185">Reference proteome</keyword>
<dbReference type="SUPFAM" id="SSF53335">
    <property type="entry name" value="S-adenosyl-L-methionine-dependent methyltransferases"/>
    <property type="match status" value="1"/>
</dbReference>
<feature type="domain" description="Methyltransferase type 11" evidence="1">
    <location>
        <begin position="73"/>
        <end position="126"/>
    </location>
</feature>
<sequence>MKAALKREHSEYPQSWAALTSGLALQQIIANACGPSLRMCFGYHFLKLGNLSAEIKCDECTINHKIAITARQQPYSSIVAKATDLPLTENSIDAVLLANELDFSADPHQILREVDRIITPNGHVIITGLNPFSLDGLLHLLPIKRRSLLAKARYFRQGRVNDWLQLLGFEIIEQRKLAHFSLFLNRSSAPMRWLNRFCQRYLPWSGAAYVIVARKREIPLSLVKPSWRLKPKFSAVGASVRVAKATKA</sequence>
<dbReference type="InterPro" id="IPR013216">
    <property type="entry name" value="Methyltransf_11"/>
</dbReference>
<dbReference type="Pfam" id="PF08241">
    <property type="entry name" value="Methyltransf_11"/>
    <property type="match status" value="1"/>
</dbReference>
<protein>
    <submittedName>
        <fullName evidence="2">Methyltransferase domain-containing protein</fullName>
    </submittedName>
</protein>
<dbReference type="RefSeq" id="WP_289364660.1">
    <property type="nucleotide sequence ID" value="NZ_JAUCBP010000007.1"/>
</dbReference>
<evidence type="ECO:0000313" key="2">
    <source>
        <dbReference type="EMBL" id="MDM7860356.1"/>
    </source>
</evidence>
<organism evidence="2 3">
    <name type="scientific">Alteromonas arenosi</name>
    <dbReference type="NCBI Taxonomy" id="3055817"/>
    <lineage>
        <taxon>Bacteria</taxon>
        <taxon>Pseudomonadati</taxon>
        <taxon>Pseudomonadota</taxon>
        <taxon>Gammaproteobacteria</taxon>
        <taxon>Alteromonadales</taxon>
        <taxon>Alteromonadaceae</taxon>
        <taxon>Alteromonas/Salinimonas group</taxon>
        <taxon>Alteromonas</taxon>
    </lineage>
</organism>
<dbReference type="GO" id="GO:0008168">
    <property type="term" value="F:methyltransferase activity"/>
    <property type="evidence" value="ECO:0007669"/>
    <property type="project" value="UniProtKB-KW"/>
</dbReference>
<evidence type="ECO:0000313" key="3">
    <source>
        <dbReference type="Proteomes" id="UP001234343"/>
    </source>
</evidence>
<gene>
    <name evidence="2" type="ORF">QTP81_07085</name>
</gene>
<comment type="caution">
    <text evidence="2">The sequence shown here is derived from an EMBL/GenBank/DDBJ whole genome shotgun (WGS) entry which is preliminary data.</text>
</comment>
<dbReference type="Proteomes" id="UP001234343">
    <property type="component" value="Unassembled WGS sequence"/>
</dbReference>
<keyword evidence="2" id="KW-0808">Transferase</keyword>